<comment type="caution">
    <text evidence="1">The sequence shown here is derived from an EMBL/GenBank/DDBJ whole genome shotgun (WGS) entry which is preliminary data.</text>
</comment>
<evidence type="ECO:0000313" key="1">
    <source>
        <dbReference type="EMBL" id="KAG1277944.1"/>
    </source>
</evidence>
<dbReference type="EMBL" id="JAANQT010009229">
    <property type="protein sequence ID" value="KAG1277944.1"/>
    <property type="molecule type" value="Genomic_DNA"/>
</dbReference>
<proteinExistence type="predicted"/>
<name>A0A9P6WT41_RHIOR</name>
<keyword evidence="2" id="KW-1185">Reference proteome</keyword>
<protein>
    <submittedName>
        <fullName evidence="1">Uncharacterized protein</fullName>
    </submittedName>
</protein>
<reference evidence="1" key="1">
    <citation type="journal article" date="2020" name="Microb. Genom.">
        <title>Genetic diversity of clinical and environmental Mucorales isolates obtained from an investigation of mucormycosis cases among solid organ transplant recipients.</title>
        <authorList>
            <person name="Nguyen M.H."/>
            <person name="Kaul D."/>
            <person name="Muto C."/>
            <person name="Cheng S.J."/>
            <person name="Richter R.A."/>
            <person name="Bruno V.M."/>
            <person name="Liu G."/>
            <person name="Beyhan S."/>
            <person name="Sundermann A.J."/>
            <person name="Mounaud S."/>
            <person name="Pasculle A.W."/>
            <person name="Nierman W.C."/>
            <person name="Driscoll E."/>
            <person name="Cumbie R."/>
            <person name="Clancy C.J."/>
            <person name="Dupont C.L."/>
        </authorList>
    </citation>
    <scope>NUCLEOTIDE SEQUENCE</scope>
    <source>
        <strain evidence="1">GL11</strain>
    </source>
</reference>
<accession>A0A9P6WT41</accession>
<gene>
    <name evidence="1" type="ORF">G6F64_014685</name>
</gene>
<dbReference type="AlphaFoldDB" id="A0A9P6WT41"/>
<sequence>MAPGFAGNGISATTHTAYPGRRATLRIAVSRRRHVPGPASGRALLVGRGARRLRAVAGGQGVCLAPRCLGCACALAGATSRLARARCRRGVGRIAAGRAARRTAGGAAVPVGRDAACLTSVSDMRGVVGGHTAALEWLVDVDLLAQSGNA</sequence>
<evidence type="ECO:0000313" key="2">
    <source>
        <dbReference type="Proteomes" id="UP000716291"/>
    </source>
</evidence>
<organism evidence="1 2">
    <name type="scientific">Rhizopus oryzae</name>
    <name type="common">Mucormycosis agent</name>
    <name type="synonym">Rhizopus arrhizus var. delemar</name>
    <dbReference type="NCBI Taxonomy" id="64495"/>
    <lineage>
        <taxon>Eukaryota</taxon>
        <taxon>Fungi</taxon>
        <taxon>Fungi incertae sedis</taxon>
        <taxon>Mucoromycota</taxon>
        <taxon>Mucoromycotina</taxon>
        <taxon>Mucoromycetes</taxon>
        <taxon>Mucorales</taxon>
        <taxon>Mucorineae</taxon>
        <taxon>Rhizopodaceae</taxon>
        <taxon>Rhizopus</taxon>
    </lineage>
</organism>
<dbReference type="Proteomes" id="UP000716291">
    <property type="component" value="Unassembled WGS sequence"/>
</dbReference>